<evidence type="ECO:0000313" key="4">
    <source>
        <dbReference type="Proteomes" id="UP000230002"/>
    </source>
</evidence>
<sequence>MNFTVDDSDPSISYSANGWAVQSQNDPDVGQFFQKTYHVATQDQATMVFQFSGTAFTLYGSKGPSHATFDVQYDGNKLDGVGASASTTAFRQALFSYSFGGTAAQHLVNVTAHLEGQNRWFDLDYITFTGNGTTSSPSIGTATTAPPWLTSSSSTGPSGLSIPSSTAASSSSSSASSNKVPTILAALFGAILGGALLSLLAWFVLRRVRARRRARERAFRYGQSSVNPAAAGGGGGGGGGGVAPTAMSSVKGSVYPPSSSNSAPSALMMRERERERTTTPYSHSQHDGSLIFASNAAELQSVSVSVDERERERERERVATPATTAASKGGLMMSQSPIAWTARKMGGGHRGDADSLRTDFLQV</sequence>
<evidence type="ECO:0000256" key="1">
    <source>
        <dbReference type="SAM" id="MobiDB-lite"/>
    </source>
</evidence>
<feature type="region of interest" description="Disordered" evidence="1">
    <location>
        <begin position="251"/>
        <end position="286"/>
    </location>
</feature>
<dbReference type="STRING" id="1077348.A0A2G8SIH0"/>
<keyword evidence="2" id="KW-0472">Membrane</keyword>
<organism evidence="3 4">
    <name type="scientific">Ganoderma sinense ZZ0214-1</name>
    <dbReference type="NCBI Taxonomy" id="1077348"/>
    <lineage>
        <taxon>Eukaryota</taxon>
        <taxon>Fungi</taxon>
        <taxon>Dikarya</taxon>
        <taxon>Basidiomycota</taxon>
        <taxon>Agaricomycotina</taxon>
        <taxon>Agaricomycetes</taxon>
        <taxon>Polyporales</taxon>
        <taxon>Polyporaceae</taxon>
        <taxon>Ganoderma</taxon>
    </lineage>
</organism>
<dbReference type="AlphaFoldDB" id="A0A2G8SIH0"/>
<name>A0A2G8SIH0_9APHY</name>
<feature type="transmembrane region" description="Helical" evidence="2">
    <location>
        <begin position="183"/>
        <end position="205"/>
    </location>
</feature>
<gene>
    <name evidence="3" type="ORF">GSI_04809</name>
</gene>
<dbReference type="OrthoDB" id="2563669at2759"/>
<evidence type="ECO:0000256" key="2">
    <source>
        <dbReference type="SAM" id="Phobius"/>
    </source>
</evidence>
<reference evidence="3 4" key="1">
    <citation type="journal article" date="2015" name="Sci. Rep.">
        <title>Chromosome-level genome map provides insights into diverse defense mechanisms in the medicinal fungus Ganoderma sinense.</title>
        <authorList>
            <person name="Zhu Y."/>
            <person name="Xu J."/>
            <person name="Sun C."/>
            <person name="Zhou S."/>
            <person name="Xu H."/>
            <person name="Nelson D.R."/>
            <person name="Qian J."/>
            <person name="Song J."/>
            <person name="Luo H."/>
            <person name="Xiang L."/>
            <person name="Li Y."/>
            <person name="Xu Z."/>
            <person name="Ji A."/>
            <person name="Wang L."/>
            <person name="Lu S."/>
            <person name="Hayward A."/>
            <person name="Sun W."/>
            <person name="Li X."/>
            <person name="Schwartz D.C."/>
            <person name="Wang Y."/>
            <person name="Chen S."/>
        </authorList>
    </citation>
    <scope>NUCLEOTIDE SEQUENCE [LARGE SCALE GENOMIC DNA]</scope>
    <source>
        <strain evidence="3 4">ZZ0214-1</strain>
    </source>
</reference>
<feature type="compositionally biased region" description="Basic and acidic residues" evidence="1">
    <location>
        <begin position="306"/>
        <end position="318"/>
    </location>
</feature>
<dbReference type="Proteomes" id="UP000230002">
    <property type="component" value="Unassembled WGS sequence"/>
</dbReference>
<comment type="caution">
    <text evidence="3">The sequence shown here is derived from an EMBL/GenBank/DDBJ whole genome shotgun (WGS) entry which is preliminary data.</text>
</comment>
<evidence type="ECO:0008006" key="5">
    <source>
        <dbReference type="Google" id="ProtNLM"/>
    </source>
</evidence>
<feature type="region of interest" description="Disordered" evidence="1">
    <location>
        <begin position="305"/>
        <end position="329"/>
    </location>
</feature>
<accession>A0A2G8SIH0</accession>
<feature type="region of interest" description="Disordered" evidence="1">
    <location>
        <begin position="344"/>
        <end position="363"/>
    </location>
</feature>
<keyword evidence="4" id="KW-1185">Reference proteome</keyword>
<feature type="region of interest" description="Disordered" evidence="1">
    <location>
        <begin position="225"/>
        <end position="244"/>
    </location>
</feature>
<proteinExistence type="predicted"/>
<feature type="compositionally biased region" description="Low complexity" evidence="1">
    <location>
        <begin position="256"/>
        <end position="266"/>
    </location>
</feature>
<evidence type="ECO:0000313" key="3">
    <source>
        <dbReference type="EMBL" id="PIL33358.1"/>
    </source>
</evidence>
<feature type="compositionally biased region" description="Low complexity" evidence="1">
    <location>
        <begin position="149"/>
        <end position="176"/>
    </location>
</feature>
<keyword evidence="2" id="KW-0812">Transmembrane</keyword>
<dbReference type="EMBL" id="AYKW01000008">
    <property type="protein sequence ID" value="PIL33358.1"/>
    <property type="molecule type" value="Genomic_DNA"/>
</dbReference>
<protein>
    <recommendedName>
        <fullName evidence="5">Mid2 domain-containing protein</fullName>
    </recommendedName>
</protein>
<feature type="region of interest" description="Disordered" evidence="1">
    <location>
        <begin position="136"/>
        <end position="176"/>
    </location>
</feature>
<dbReference type="Gene3D" id="2.60.120.260">
    <property type="entry name" value="Galactose-binding domain-like"/>
    <property type="match status" value="1"/>
</dbReference>
<feature type="compositionally biased region" description="Gly residues" evidence="1">
    <location>
        <begin position="231"/>
        <end position="242"/>
    </location>
</feature>
<keyword evidence="2" id="KW-1133">Transmembrane helix</keyword>